<evidence type="ECO:0000256" key="12">
    <source>
        <dbReference type="ARBA" id="ARBA00023125"/>
    </source>
</evidence>
<keyword evidence="13 15" id="KW-1015">Disulfide bond</keyword>
<evidence type="ECO:0000256" key="10">
    <source>
        <dbReference type="ARBA" id="ARBA00023046"/>
    </source>
</evidence>
<evidence type="ECO:0000256" key="3">
    <source>
        <dbReference type="ARBA" id="ARBA00022561"/>
    </source>
</evidence>
<keyword evidence="9 15" id="KW-1177">Microtubular inwards viral transport</keyword>
<gene>
    <name evidence="15" type="primary">L2</name>
</gene>
<evidence type="ECO:0000256" key="15">
    <source>
        <dbReference type="HAMAP-Rule" id="MF_04003"/>
    </source>
</evidence>
<keyword evidence="10" id="KW-1039">Host endosome</keyword>
<dbReference type="HAMAP" id="MF_04003">
    <property type="entry name" value="PPV_L2"/>
    <property type="match status" value="1"/>
</dbReference>
<feature type="disulfide bond" evidence="15">
    <location>
        <begin position="18"/>
        <end position="24"/>
    </location>
</feature>
<dbReference type="EMBL" id="FJ804072">
    <property type="protein sequence ID" value="ACT76417.1"/>
    <property type="molecule type" value="Genomic_DNA"/>
</dbReference>
<dbReference type="Pfam" id="PF00513">
    <property type="entry name" value="Late_protein_L2"/>
    <property type="match status" value="1"/>
</dbReference>
<dbReference type="GO" id="GO:0005198">
    <property type="term" value="F:structural molecule activity"/>
    <property type="evidence" value="ECO:0007669"/>
    <property type="project" value="UniProtKB-UniRule"/>
</dbReference>
<keyword evidence="5 15" id="KW-0945">Host-virus interaction</keyword>
<evidence type="ECO:0000256" key="9">
    <source>
        <dbReference type="ARBA" id="ARBA00022952"/>
    </source>
</evidence>
<keyword evidence="17" id="KW-1185">Reference proteome</keyword>
<reference evidence="16 17" key="1">
    <citation type="journal article" date="2009" name="J. Gen. Virol.">
        <title>Identification of a novel human gammapapillomavirus species.</title>
        <authorList>
            <person name="Li L."/>
            <person name="Barry P."/>
            <person name="Yeh E."/>
            <person name="Glaser C."/>
            <person name="Schnurr D."/>
            <person name="Delwart E."/>
        </authorList>
    </citation>
    <scope>NUCLEOTIDE SEQUENCE [LARGE SCALE GENOMIC DNA]</scope>
    <source>
        <strain evidence="16 17">HPV116</strain>
    </source>
</reference>
<dbReference type="GO" id="GO:0042025">
    <property type="term" value="C:host cell nucleus"/>
    <property type="evidence" value="ECO:0007669"/>
    <property type="project" value="UniProtKB-SubCell"/>
</dbReference>
<sequence length="511" mass="55660">MMRIRRKRASPTDLHRSCALGGDCFPDVENKLSGNTLADILLKAFGSILYLGNLGIGTGKGGGGQYGYTPFGGTRPSISRAPVRPAIPVDTVVPGEVLPVTPLDPAIVPLTDGLPEPAVIDVPGAGPGLPTETIDVTTELDLVSEVTGVGEHPSVTYDTNNVAQIDVQVQPPPPKRILLDTSITDTELAVQTHASHVDEHYNVFVDAQFHGEHIGAFEPESIELQEINLRQEFEIDEGPLRSTPLSSRAISRARDLYNRYVQQVPTTQLASVSTPRVTFEFENPAFEAEIADVFNREVQELATQGQDEAGTDLIRLSDIRYGESPAGTVRVSRLGQREGMIMRSGLQVGQRVHFYYDISPIPKEAIELRTFGEYSHEYTVVDDLASSSFINPFEQPVDGSLEFSDAALIDSVEEDFSGTHLILTSANAADSIDIPVIPPGIGVRVFVDDYAKGLSVLHPTIIDNGAIYPTDISSNILPLTPSFSIDVNYSDYNIHPANIRRKRKHSSSLYF</sequence>
<comment type="caution">
    <text evidence="15">Lacks conserved residue(s) required for the propagation of feature annotation.</text>
</comment>
<comment type="similarity">
    <text evidence="15">Belongs to the papillomaviridae L2 protein family.</text>
</comment>
<evidence type="ECO:0000256" key="1">
    <source>
        <dbReference type="ARBA" id="ARBA00022524"/>
    </source>
</evidence>
<dbReference type="InterPro" id="IPR000784">
    <property type="entry name" value="Late_L2"/>
</dbReference>
<evidence type="ECO:0000256" key="4">
    <source>
        <dbReference type="ARBA" id="ARBA00022562"/>
    </source>
</evidence>
<keyword evidence="11 15" id="KW-1176">Cytoplasmic inwards viral transport</keyword>
<keyword evidence="1 15" id="KW-1163">Viral penetration into host nucleus</keyword>
<dbReference type="GO" id="GO:0075732">
    <property type="term" value="P:viral penetration into host nucleus"/>
    <property type="evidence" value="ECO:0007669"/>
    <property type="project" value="UniProtKB-KW"/>
</dbReference>
<keyword evidence="14 15" id="KW-1160">Virus entry into host cell</keyword>
<keyword evidence="3 15" id="KW-0167">Capsid protein</keyword>
<keyword evidence="4 15" id="KW-1048">Host nucleus</keyword>
<comment type="function">
    <text evidence="15">Minor protein of the capsid that localizes along the inner surface of the virion, within the central cavities beneath the L1 pentamers. Plays a role in capsid stabilization through interaction with the major capsid protein L1. Once the virion enters the host cell, L2 escorts the genomic DNA into the nucleus by promoting escape from the endosomal compartments and traffic through the host Golgi network. Mechanistically, the C-terminus of L2 possesses a cell-penetrating peptide that protudes from the host endosome, interacts with host cytoplasmic retromer cargo and thereby mediates the capsid delivery to the host trans-Golgi network. Plays a role through its interaction with host dynein in the intracellular microtubule-dependent transport of viral capsid toward the nucleus. Mediates the viral genome import into the nucleus through binding to host importins. Once within the nucleus, L2 localizes viral genomes to host PML bodies in order to activate early gene expression for establishment of infection. Later on, promotes late gene expression by interacting with the viral E2 protein and by inhibiting its transcriptional activation functions. During virion assembly, encapsidates the genome by direct interaction with the viral DNA.</text>
</comment>
<keyword evidence="6" id="KW-1040">Host Golgi apparatus</keyword>
<dbReference type="RefSeq" id="YP_003084351.1">
    <property type="nucleotide sequence ID" value="NC_013035.1"/>
</dbReference>
<keyword evidence="8 15" id="KW-0426">Late protein</keyword>
<organism evidence="16 17">
    <name type="scientific">Human papillomavirus 116</name>
    <dbReference type="NCBI Taxonomy" id="915428"/>
    <lineage>
        <taxon>Viruses</taxon>
        <taxon>Monodnaviria</taxon>
        <taxon>Shotokuvirae</taxon>
        <taxon>Cossaviricota</taxon>
        <taxon>Papovaviricetes</taxon>
        <taxon>Zurhausenvirales</taxon>
        <taxon>Papillomaviridae</taxon>
        <taxon>Firstpapillomavirinae</taxon>
        <taxon>Gammapapillomavirus</taxon>
        <taxon>Gammapapillomavirus 9</taxon>
    </lineage>
</organism>
<evidence type="ECO:0000313" key="16">
    <source>
        <dbReference type="EMBL" id="ACT76417.1"/>
    </source>
</evidence>
<evidence type="ECO:0000256" key="8">
    <source>
        <dbReference type="ARBA" id="ARBA00022921"/>
    </source>
</evidence>
<evidence type="ECO:0000313" key="17">
    <source>
        <dbReference type="Proteomes" id="UP000203499"/>
    </source>
</evidence>
<comment type="subunit">
    <text evidence="15">Interacts with major capsid protein L1. Interacts with E2; this interaction inhibits E2 transcriptional activity but not the DNA replication function E2. Interacts with host HSPA8; this interaction is required for L2 nuclear translocation. Interacts with host importins KPNB2 and KPNB3. Forms a complex with importin alpha2-beta1 heterodimers via interaction with the importin alpha2 adapter. Interacts with host DYNLT1; this interaction is essential for virus intracellular transport during entry. Interacts (via C-terminus) with host retromer subunits VPS35 AND VPS29.</text>
</comment>
<proteinExistence type="inferred from homology"/>
<evidence type="ECO:0000256" key="6">
    <source>
        <dbReference type="ARBA" id="ARBA00022812"/>
    </source>
</evidence>
<dbReference type="Proteomes" id="UP000203499">
    <property type="component" value="Segment"/>
</dbReference>
<dbReference type="GO" id="GO:0046718">
    <property type="term" value="P:symbiont entry into host cell"/>
    <property type="evidence" value="ECO:0007669"/>
    <property type="project" value="UniProtKB-KW"/>
</dbReference>
<evidence type="ECO:0000256" key="5">
    <source>
        <dbReference type="ARBA" id="ARBA00022581"/>
    </source>
</evidence>
<dbReference type="KEGG" id="vg:8223422"/>
<evidence type="ECO:0000256" key="14">
    <source>
        <dbReference type="ARBA" id="ARBA00023296"/>
    </source>
</evidence>
<name>C7B7D7_9PAPI</name>
<evidence type="ECO:0000256" key="13">
    <source>
        <dbReference type="ARBA" id="ARBA00023157"/>
    </source>
</evidence>
<keyword evidence="12 15" id="KW-0238">DNA-binding</keyword>
<dbReference type="GO" id="GO:0075521">
    <property type="term" value="P:microtubule-dependent intracellular transport of viral material towards nucleus"/>
    <property type="evidence" value="ECO:0007669"/>
    <property type="project" value="UniProtKB-UniRule"/>
</dbReference>
<comment type="PTM">
    <text evidence="15">Highly phosphorylated.</text>
</comment>
<dbReference type="GO" id="GO:0043657">
    <property type="term" value="C:host cell"/>
    <property type="evidence" value="ECO:0007669"/>
    <property type="project" value="GOC"/>
</dbReference>
<keyword evidence="2 15" id="KW-0597">Phosphoprotein</keyword>
<dbReference type="GO" id="GO:0019028">
    <property type="term" value="C:viral capsid"/>
    <property type="evidence" value="ECO:0007669"/>
    <property type="project" value="UniProtKB-UniRule"/>
</dbReference>
<keyword evidence="7 15" id="KW-0946">Virion</keyword>
<evidence type="ECO:0000256" key="2">
    <source>
        <dbReference type="ARBA" id="ARBA00022553"/>
    </source>
</evidence>
<accession>C7B7D7</accession>
<protein>
    <recommendedName>
        <fullName evidence="15">Minor capsid protein L2</fullName>
    </recommendedName>
</protein>
<evidence type="ECO:0000256" key="7">
    <source>
        <dbReference type="ARBA" id="ARBA00022844"/>
    </source>
</evidence>
<dbReference type="GO" id="GO:0003677">
    <property type="term" value="F:DNA binding"/>
    <property type="evidence" value="ECO:0007669"/>
    <property type="project" value="UniProtKB-UniRule"/>
</dbReference>
<evidence type="ECO:0000256" key="11">
    <source>
        <dbReference type="ARBA" id="ARBA00023120"/>
    </source>
</evidence>
<dbReference type="OrthoDB" id="8047at10239"/>
<comment type="subcellular location">
    <subcellularLocation>
        <location evidence="15">Virion</location>
    </subcellularLocation>
    <subcellularLocation>
        <location evidence="15">Host nucleus</location>
    </subcellularLocation>
</comment>